<dbReference type="EMBL" id="PRLE01000001">
    <property type="protein sequence ID" value="RAW61303.1"/>
    <property type="molecule type" value="Genomic_DNA"/>
</dbReference>
<accession>A0A329UJQ6</accession>
<sequence>MSSSSYLGHGAKYWADRYFELQAQTHLPDDYSAIEWRDKYLNLEKSFSLYQSQIADLRTEVANLREKSFLKAEPDLYKGHTAEYWFSETQKIYKFYNQILNELEQKNGKYDDLLDQLNSLENQIAAATYEGHDIVYWYNCAERNRIDVDSLRPALKRLNDASILDGHDIDYWHQLALTHAHDISILKEENDSFHKRSYTSHKKKNFNFHFRSILIVSSLLLSSFFLGLFLGEGYFVPNFIPNSPYIEELKKQSSEPIMSSSSNHWTADKVKRIRESIPK</sequence>
<evidence type="ECO:0000256" key="1">
    <source>
        <dbReference type="SAM" id="Coils"/>
    </source>
</evidence>
<comment type="caution">
    <text evidence="3">The sequence shown here is derived from an EMBL/GenBank/DDBJ whole genome shotgun (WGS) entry which is preliminary data.</text>
</comment>
<keyword evidence="1" id="KW-0175">Coiled coil</keyword>
<keyword evidence="2" id="KW-0472">Membrane</keyword>
<reference evidence="3 4" key="1">
    <citation type="submission" date="2018-02" db="EMBL/GenBank/DDBJ databases">
        <title>Complete genome sequencing of Faecalibacterium prausnitzii strains isolated from the human gut.</title>
        <authorList>
            <person name="Fitzgerald B.C."/>
            <person name="Shkoporov A.N."/>
            <person name="Ross P.R."/>
            <person name="Hill C."/>
        </authorList>
    </citation>
    <scope>NUCLEOTIDE SEQUENCE [LARGE SCALE GENOMIC DNA]</scope>
    <source>
        <strain evidence="3 4">APC923/61-1</strain>
    </source>
</reference>
<organism evidence="3 4">
    <name type="scientific">Faecalibacterium prausnitzii</name>
    <dbReference type="NCBI Taxonomy" id="853"/>
    <lineage>
        <taxon>Bacteria</taxon>
        <taxon>Bacillati</taxon>
        <taxon>Bacillota</taxon>
        <taxon>Clostridia</taxon>
        <taxon>Eubacteriales</taxon>
        <taxon>Oscillospiraceae</taxon>
        <taxon>Faecalibacterium</taxon>
    </lineage>
</organism>
<keyword evidence="2" id="KW-0812">Transmembrane</keyword>
<proteinExistence type="predicted"/>
<name>A0A329UJQ6_9FIRM</name>
<evidence type="ECO:0000256" key="2">
    <source>
        <dbReference type="SAM" id="Phobius"/>
    </source>
</evidence>
<feature type="transmembrane region" description="Helical" evidence="2">
    <location>
        <begin position="212"/>
        <end position="231"/>
    </location>
</feature>
<dbReference type="AlphaFoldDB" id="A0A329UJQ6"/>
<evidence type="ECO:0000313" key="4">
    <source>
        <dbReference type="Proteomes" id="UP000250583"/>
    </source>
</evidence>
<gene>
    <name evidence="3" type="ORF">C4N22_01035</name>
</gene>
<evidence type="ECO:0000313" key="3">
    <source>
        <dbReference type="EMBL" id="RAW61303.1"/>
    </source>
</evidence>
<protein>
    <submittedName>
        <fullName evidence="3">Uncharacterized protein</fullName>
    </submittedName>
</protein>
<feature type="coiled-coil region" evidence="1">
    <location>
        <begin position="96"/>
        <end position="130"/>
    </location>
</feature>
<keyword evidence="2" id="KW-1133">Transmembrane helix</keyword>
<dbReference type="Proteomes" id="UP000250583">
    <property type="component" value="Unassembled WGS sequence"/>
</dbReference>
<dbReference type="RefSeq" id="WP_112147662.1">
    <property type="nucleotide sequence ID" value="NZ_PRLE01000001.1"/>
</dbReference>